<keyword evidence="1" id="KW-0812">Transmembrane</keyword>
<feature type="transmembrane region" description="Helical" evidence="1">
    <location>
        <begin position="68"/>
        <end position="87"/>
    </location>
</feature>
<dbReference type="AlphaFoldDB" id="A0A1H3LUY7"/>
<keyword evidence="3" id="KW-1185">Reference proteome</keyword>
<dbReference type="OrthoDB" id="3034447at2"/>
<evidence type="ECO:0000313" key="2">
    <source>
        <dbReference type="EMBL" id="SDY68222.1"/>
    </source>
</evidence>
<reference evidence="2 3" key="1">
    <citation type="submission" date="2016-10" db="EMBL/GenBank/DDBJ databases">
        <authorList>
            <person name="de Groot N.N."/>
        </authorList>
    </citation>
    <scope>NUCLEOTIDE SEQUENCE [LARGE SCALE GENOMIC DNA]</scope>
    <source>
        <strain evidence="2 3">DSM 14045</strain>
    </source>
</reference>
<keyword evidence="1" id="KW-0472">Membrane</keyword>
<keyword evidence="1" id="KW-1133">Transmembrane helix</keyword>
<gene>
    <name evidence="2" type="ORF">SAMN02910414_02128</name>
</gene>
<evidence type="ECO:0000313" key="3">
    <source>
        <dbReference type="Proteomes" id="UP000183918"/>
    </source>
</evidence>
<name>A0A1H3LUY7_9FIRM</name>
<dbReference type="RefSeq" id="WP_074718779.1">
    <property type="nucleotide sequence ID" value="NZ_FNPG01000028.1"/>
</dbReference>
<dbReference type="EMBL" id="FNPG01000028">
    <property type="protein sequence ID" value="SDY68222.1"/>
    <property type="molecule type" value="Genomic_DNA"/>
</dbReference>
<dbReference type="Proteomes" id="UP000183918">
    <property type="component" value="Unassembled WGS sequence"/>
</dbReference>
<evidence type="ECO:0000256" key="1">
    <source>
        <dbReference type="SAM" id="Phobius"/>
    </source>
</evidence>
<feature type="transmembrane region" description="Helical" evidence="1">
    <location>
        <begin position="39"/>
        <end position="56"/>
    </location>
</feature>
<feature type="transmembrane region" description="Helical" evidence="1">
    <location>
        <begin position="12"/>
        <end position="33"/>
    </location>
</feature>
<protein>
    <submittedName>
        <fullName evidence="2">Uncharacterized protein</fullName>
    </submittedName>
</protein>
<organism evidence="2 3">
    <name type="scientific">Lachnobacterium bovis DSM 14045</name>
    <dbReference type="NCBI Taxonomy" id="1122142"/>
    <lineage>
        <taxon>Bacteria</taxon>
        <taxon>Bacillati</taxon>
        <taxon>Bacillota</taxon>
        <taxon>Clostridia</taxon>
        <taxon>Lachnospirales</taxon>
        <taxon>Lachnospiraceae</taxon>
        <taxon>Lachnobacterium</taxon>
    </lineage>
</organism>
<proteinExistence type="predicted"/>
<accession>A0A1H3LUY7</accession>
<sequence length="266" mass="30898">MKINKFEFELVLKGIILDVIFFANVLVFSKSIVEEGLRMLVMAGSLWGILVINILLIRNKYHVVRISLVTIGLAVLLGVQICSLFVVTKDKVFQAGNNYNTCKYIEGKIKKTYKSFDETRKNLPIPYGAYKVYSIRNKDVEIDFYKLGNKITGYEIINVSNKYYYIGKRECVFGERKKYSEKKTIRVDALQVLKRNKIYNVKGDIAWGVTMQERQKDISIESRKAFVKKVSDYNGKQYYLWCMDDISHVNFLVKVDVKIEDVKSLE</sequence>
<dbReference type="STRING" id="1122142.SAMN02910414_02128"/>